<dbReference type="InterPro" id="IPR011033">
    <property type="entry name" value="PRC_barrel-like_sf"/>
</dbReference>
<dbReference type="SUPFAM" id="SSF50346">
    <property type="entry name" value="PRC-barrel domain"/>
    <property type="match status" value="1"/>
</dbReference>
<feature type="region of interest" description="Disordered" evidence="1">
    <location>
        <begin position="105"/>
        <end position="164"/>
    </location>
</feature>
<evidence type="ECO:0000313" key="4">
    <source>
        <dbReference type="Proteomes" id="UP000695264"/>
    </source>
</evidence>
<evidence type="ECO:0000259" key="2">
    <source>
        <dbReference type="Pfam" id="PF05239"/>
    </source>
</evidence>
<sequence length="164" mass="17146">MTAPHGPSPQELPGRSVVDRDGQKVGPVQQVYLDDATGEPEWITVRTGTFGAKETFVPLAGARLTPDRVQVPYTRAAIHAAPRPEAGGHLDPGEEEDLYRHYDVNVSPSATAGRSPLRTAGMPRTDGAAGRTAGAPAPPAGAPPAGRAREAEGPHPGAVRRRGR</sequence>
<reference evidence="3 4" key="1">
    <citation type="submission" date="2020-03" db="EMBL/GenBank/DDBJ databases">
        <title>WGS of actinomycetes isolated from Thailand.</title>
        <authorList>
            <person name="Thawai C."/>
        </authorList>
    </citation>
    <scope>NUCLEOTIDE SEQUENCE [LARGE SCALE GENOMIC DNA]</scope>
    <source>
        <strain evidence="3 4">PLAI 1-29</strain>
    </source>
</reference>
<keyword evidence="4" id="KW-1185">Reference proteome</keyword>
<dbReference type="InterPro" id="IPR027275">
    <property type="entry name" value="PRC-brl_dom"/>
</dbReference>
<comment type="caution">
    <text evidence="3">The sequence shown here is derived from an EMBL/GenBank/DDBJ whole genome shotgun (WGS) entry which is preliminary data.</text>
</comment>
<name>A0ABX1BRG9_9ACTN</name>
<evidence type="ECO:0000256" key="1">
    <source>
        <dbReference type="SAM" id="MobiDB-lite"/>
    </source>
</evidence>
<dbReference type="EMBL" id="JAATEN010000004">
    <property type="protein sequence ID" value="NJQ00330.1"/>
    <property type="molecule type" value="Genomic_DNA"/>
</dbReference>
<organism evidence="3 4">
    <name type="scientific">Streptomyces zingiberis</name>
    <dbReference type="NCBI Taxonomy" id="2053010"/>
    <lineage>
        <taxon>Bacteria</taxon>
        <taxon>Bacillati</taxon>
        <taxon>Actinomycetota</taxon>
        <taxon>Actinomycetes</taxon>
        <taxon>Kitasatosporales</taxon>
        <taxon>Streptomycetaceae</taxon>
        <taxon>Streptomyces</taxon>
    </lineage>
</organism>
<dbReference type="InterPro" id="IPR014747">
    <property type="entry name" value="Bac_photo_RC_H_C"/>
</dbReference>
<evidence type="ECO:0000313" key="3">
    <source>
        <dbReference type="EMBL" id="NJQ00330.1"/>
    </source>
</evidence>
<accession>A0ABX1BRG9</accession>
<dbReference type="Gene3D" id="3.90.50.10">
    <property type="entry name" value="Photosynthetic Reaction Center, subunit H, domain 2"/>
    <property type="match status" value="1"/>
</dbReference>
<dbReference type="Pfam" id="PF05239">
    <property type="entry name" value="PRC"/>
    <property type="match status" value="1"/>
</dbReference>
<gene>
    <name evidence="3" type="ORF">HCK00_07225</name>
</gene>
<protein>
    <submittedName>
        <fullName evidence="3">PRC-barrel domain containing protein</fullName>
    </submittedName>
</protein>
<feature type="region of interest" description="Disordered" evidence="1">
    <location>
        <begin position="1"/>
        <end position="26"/>
    </location>
</feature>
<dbReference type="RefSeq" id="WP_168100930.1">
    <property type="nucleotide sequence ID" value="NZ_JAATEN010000004.1"/>
</dbReference>
<dbReference type="Proteomes" id="UP000695264">
    <property type="component" value="Unassembled WGS sequence"/>
</dbReference>
<proteinExistence type="predicted"/>
<feature type="domain" description="PRC-barrel" evidence="2">
    <location>
        <begin position="11"/>
        <end position="76"/>
    </location>
</feature>